<dbReference type="EMBL" id="OU015567">
    <property type="protein sequence ID" value="CAG5110275.1"/>
    <property type="molecule type" value="Genomic_DNA"/>
</dbReference>
<gene>
    <name evidence="4" type="ORF">OKIOD_LOCUS13455</name>
</gene>
<comment type="similarity">
    <text evidence="1 2">Belongs to the calycin superfamily. Lipocalin family.</text>
</comment>
<evidence type="ECO:0000256" key="2">
    <source>
        <dbReference type="PIRNR" id="PIRNR036893"/>
    </source>
</evidence>
<organism evidence="4 5">
    <name type="scientific">Oikopleura dioica</name>
    <name type="common">Tunicate</name>
    <dbReference type="NCBI Taxonomy" id="34765"/>
    <lineage>
        <taxon>Eukaryota</taxon>
        <taxon>Metazoa</taxon>
        <taxon>Chordata</taxon>
        <taxon>Tunicata</taxon>
        <taxon>Appendicularia</taxon>
        <taxon>Copelata</taxon>
        <taxon>Oikopleuridae</taxon>
        <taxon>Oikopleura</taxon>
    </lineage>
</organism>
<evidence type="ECO:0000256" key="1">
    <source>
        <dbReference type="ARBA" id="ARBA00006889"/>
    </source>
</evidence>
<dbReference type="InterPro" id="IPR012674">
    <property type="entry name" value="Calycin"/>
</dbReference>
<keyword evidence="5" id="KW-1185">Reference proteome</keyword>
<proteinExistence type="inferred from homology"/>
<feature type="domain" description="Lipocalin/cytosolic fatty-acid binding" evidence="3">
    <location>
        <begin position="9"/>
        <end position="148"/>
    </location>
</feature>
<dbReference type="InterPro" id="IPR022271">
    <property type="entry name" value="Lipocalin_ApoD"/>
</dbReference>
<dbReference type="PANTHER" id="PTHR10612:SF34">
    <property type="entry name" value="APOLIPOPROTEIN D"/>
    <property type="match status" value="1"/>
</dbReference>
<evidence type="ECO:0000313" key="4">
    <source>
        <dbReference type="EMBL" id="CAG5110275.1"/>
    </source>
</evidence>
<dbReference type="Pfam" id="PF08212">
    <property type="entry name" value="Lipocalin_2"/>
    <property type="match status" value="1"/>
</dbReference>
<dbReference type="Gene3D" id="2.40.128.20">
    <property type="match status" value="1"/>
</dbReference>
<accession>A0ABN7SYJ6</accession>
<dbReference type="PANTHER" id="PTHR10612">
    <property type="entry name" value="APOLIPOPROTEIN D"/>
    <property type="match status" value="1"/>
</dbReference>
<evidence type="ECO:0000259" key="3">
    <source>
        <dbReference type="Pfam" id="PF08212"/>
    </source>
</evidence>
<dbReference type="InterPro" id="IPR000566">
    <property type="entry name" value="Lipocln_cytosolic_FA-bd_dom"/>
</dbReference>
<dbReference type="Proteomes" id="UP001158576">
    <property type="component" value="Chromosome 2"/>
</dbReference>
<sequence length="177" mass="20815">MQDFSAVDYSGEWYQVAGYPVYYIPEGTDCVKAMYGIEEGYISVNNSSVRKDEDGQRYLSWGLAKAYQSYGDRWPNLLYVDFRNEYDPSNPTDPQYWIFEVDYNEYTLGMECKQYDDFSYMIMWILARDPEFVNSVKFQEVVNRAAELYEVDPEKLVFTDDTVNGCKYDYIKGDHGL</sequence>
<protein>
    <submittedName>
        <fullName evidence="4">Oidioi.mRNA.OKI2018_I69.chr2.g4690.t1.cds</fullName>
    </submittedName>
</protein>
<dbReference type="PIRSF" id="PIRSF036893">
    <property type="entry name" value="Lipocalin_ApoD"/>
    <property type="match status" value="1"/>
</dbReference>
<name>A0ABN7SYJ6_OIKDI</name>
<reference evidence="4 5" key="1">
    <citation type="submission" date="2021-04" db="EMBL/GenBank/DDBJ databases">
        <authorList>
            <person name="Bliznina A."/>
        </authorList>
    </citation>
    <scope>NUCLEOTIDE SEQUENCE [LARGE SCALE GENOMIC DNA]</scope>
</reference>
<dbReference type="SUPFAM" id="SSF50814">
    <property type="entry name" value="Lipocalins"/>
    <property type="match status" value="1"/>
</dbReference>
<evidence type="ECO:0000313" key="5">
    <source>
        <dbReference type="Proteomes" id="UP001158576"/>
    </source>
</evidence>